<organism evidence="1 2">
    <name type="scientific">Corynebacterium lowii</name>
    <dbReference type="NCBI Taxonomy" id="1544413"/>
    <lineage>
        <taxon>Bacteria</taxon>
        <taxon>Bacillati</taxon>
        <taxon>Actinomycetota</taxon>
        <taxon>Actinomycetes</taxon>
        <taxon>Mycobacteriales</taxon>
        <taxon>Corynebacteriaceae</taxon>
        <taxon>Corynebacterium</taxon>
    </lineage>
</organism>
<evidence type="ECO:0000313" key="1">
    <source>
        <dbReference type="EMBL" id="KQB87251.1"/>
    </source>
</evidence>
<comment type="caution">
    <text evidence="1">The sequence shown here is derived from an EMBL/GenBank/DDBJ whole genome shotgun (WGS) entry which is preliminary data.</text>
</comment>
<dbReference type="OrthoDB" id="9915892at2"/>
<dbReference type="STRING" id="1544413.Clow_00306"/>
<protein>
    <submittedName>
        <fullName evidence="1">Uncharacterized protein</fullName>
    </submittedName>
</protein>
<keyword evidence="2" id="KW-1185">Reference proteome</keyword>
<evidence type="ECO:0000313" key="2">
    <source>
        <dbReference type="Proteomes" id="UP000050488"/>
    </source>
</evidence>
<sequence length="105" mass="10791">MKKVTQTGRKVLDSAFVKAQARYPVATGAVIHKVMGLTSSSGHKKPGTSEEQGSYAHVKGLRAANEAAGVPAELEIERPNGVLAANVAAGIPGYGQARATPSHEG</sequence>
<dbReference type="PATRIC" id="fig|1544413.3.peg.309"/>
<dbReference type="EMBL" id="LKEV01000001">
    <property type="protein sequence ID" value="KQB87251.1"/>
    <property type="molecule type" value="Genomic_DNA"/>
</dbReference>
<dbReference type="Proteomes" id="UP000050488">
    <property type="component" value="Unassembled WGS sequence"/>
</dbReference>
<accession>A0A0Q0UG49</accession>
<gene>
    <name evidence="1" type="ORF">Clow_00306</name>
</gene>
<dbReference type="AlphaFoldDB" id="A0A0Q0UG49"/>
<dbReference type="RefSeq" id="WP_055175274.1">
    <property type="nucleotide sequence ID" value="NZ_JAUSQY010000001.1"/>
</dbReference>
<name>A0A0Q0UG49_9CORY</name>
<reference evidence="1 2" key="1">
    <citation type="submission" date="2015-10" db="EMBL/GenBank/DDBJ databases">
        <title>Corynebacteirum lowii and Corynebacterium oculi species nova, derived from human clinical disease and and emended description of Corynebacterium mastiditis.</title>
        <authorList>
            <person name="Bernard K."/>
            <person name="Pacheco A.L."/>
            <person name="Mcdougall C."/>
            <person name="Burtx T."/>
            <person name="Weibe D."/>
            <person name="Tyler S."/>
            <person name="Olson A.B."/>
            <person name="Cnockaert M."/>
            <person name="Eguchi H."/>
            <person name="Kuwahara T."/>
            <person name="Nakayama-Imaohji H."/>
            <person name="Boudewijins M."/>
            <person name="Van Hoecke F."/>
            <person name="Bernier A.-M."/>
            <person name="Vandamme P."/>
        </authorList>
    </citation>
    <scope>NUCLEOTIDE SEQUENCE [LARGE SCALE GENOMIC DNA]</scope>
    <source>
        <strain evidence="1 2">NML 130206</strain>
    </source>
</reference>
<proteinExistence type="predicted"/>